<dbReference type="PANTHER" id="PTHR43798">
    <property type="entry name" value="MONOACYLGLYCEROL LIPASE"/>
    <property type="match status" value="1"/>
</dbReference>
<dbReference type="GO" id="GO:0006508">
    <property type="term" value="P:proteolysis"/>
    <property type="evidence" value="ECO:0007669"/>
    <property type="project" value="InterPro"/>
</dbReference>
<feature type="signal peptide" evidence="3">
    <location>
        <begin position="1"/>
        <end position="34"/>
    </location>
</feature>
<keyword evidence="3" id="KW-0732">Signal</keyword>
<evidence type="ECO:0000313" key="5">
    <source>
        <dbReference type="EMBL" id="MBD8526370.1"/>
    </source>
</evidence>
<dbReference type="GO" id="GO:0008233">
    <property type="term" value="F:peptidase activity"/>
    <property type="evidence" value="ECO:0007669"/>
    <property type="project" value="InterPro"/>
</dbReference>
<evidence type="ECO:0000259" key="4">
    <source>
        <dbReference type="Pfam" id="PF00561"/>
    </source>
</evidence>
<dbReference type="InterPro" id="IPR002410">
    <property type="entry name" value="Peptidase_S33"/>
</dbReference>
<proteinExistence type="inferred from homology"/>
<dbReference type="GO" id="GO:0016020">
    <property type="term" value="C:membrane"/>
    <property type="evidence" value="ECO:0007669"/>
    <property type="project" value="TreeGrafter"/>
</dbReference>
<organism evidence="5 6">
    <name type="scientific">Pseudomarimonas arenosa</name>
    <dbReference type="NCBI Taxonomy" id="2774145"/>
    <lineage>
        <taxon>Bacteria</taxon>
        <taxon>Pseudomonadati</taxon>
        <taxon>Pseudomonadota</taxon>
        <taxon>Gammaproteobacteria</taxon>
        <taxon>Lysobacterales</taxon>
        <taxon>Lysobacteraceae</taxon>
        <taxon>Pseudomarimonas</taxon>
    </lineage>
</organism>
<dbReference type="EMBL" id="JACYTR010000021">
    <property type="protein sequence ID" value="MBD8526370.1"/>
    <property type="molecule type" value="Genomic_DNA"/>
</dbReference>
<dbReference type="InterPro" id="IPR000073">
    <property type="entry name" value="AB_hydrolase_1"/>
</dbReference>
<evidence type="ECO:0000256" key="2">
    <source>
        <dbReference type="ARBA" id="ARBA00022801"/>
    </source>
</evidence>
<comment type="caution">
    <text evidence="5">The sequence shown here is derived from an EMBL/GenBank/DDBJ whole genome shotgun (WGS) entry which is preliminary data.</text>
</comment>
<dbReference type="PROSITE" id="PS51257">
    <property type="entry name" value="PROKAR_LIPOPROTEIN"/>
    <property type="match status" value="1"/>
</dbReference>
<dbReference type="Gene3D" id="3.40.50.1820">
    <property type="entry name" value="alpha/beta hydrolase"/>
    <property type="match status" value="1"/>
</dbReference>
<evidence type="ECO:0000256" key="1">
    <source>
        <dbReference type="ARBA" id="ARBA00010088"/>
    </source>
</evidence>
<feature type="domain" description="AB hydrolase-1" evidence="4">
    <location>
        <begin position="100"/>
        <end position="466"/>
    </location>
</feature>
<comment type="similarity">
    <text evidence="1">Belongs to the peptidase S33 family.</text>
</comment>
<dbReference type="AlphaFoldDB" id="A0AAW3ZLN3"/>
<evidence type="ECO:0000256" key="3">
    <source>
        <dbReference type="SAM" id="SignalP"/>
    </source>
</evidence>
<keyword evidence="6" id="KW-1185">Reference proteome</keyword>
<dbReference type="RefSeq" id="WP_192029790.1">
    <property type="nucleotide sequence ID" value="NZ_JACYTR010000021.1"/>
</dbReference>
<dbReference type="PANTHER" id="PTHR43798:SF27">
    <property type="entry name" value="HYDROLASE ALPHA_BETA HYDROLASE FOLD FAMILY"/>
    <property type="match status" value="1"/>
</dbReference>
<dbReference type="SUPFAM" id="SSF53474">
    <property type="entry name" value="alpha/beta-Hydrolases"/>
    <property type="match status" value="1"/>
</dbReference>
<gene>
    <name evidence="5" type="ORF">IFO71_11540</name>
</gene>
<dbReference type="Pfam" id="PF00561">
    <property type="entry name" value="Abhydrolase_1"/>
    <property type="match status" value="1"/>
</dbReference>
<sequence length="510" mass="55613">MINRNQPSPLGQPTLARRSLTAAMLLSVSALACAADPATLRRQGNLDFEPCALHAGNLPYSIEAYCTEVEVAEDRSNPESRRISLGLAWVPASGDAEPDPIVMLAGGPGQAAKQAYPMVNHAFRDARRNRDVFLLDARGTGDSNPLVCRNAAGVAAITESAEDDPNQAGEFARRCVEALSQKADLRFYGTSEHIDDLDEVRQRLAIEKINLIGISYGTRVAQQYAARYPEHTRTVVLDAVVPNTLVLGAEHARNLEDALNQQFERCVEAGGCAEKLGNPREQLTQVRALLEQGELEEVSYRDSTSGLWQKEKPAFGHLALLLRMYAYSQESATALPYLIHEASEGRYADLLAQARALVGNLTDQLYHGMQLSVSCTEDADDLSESSADDGTVMGPEFIAFTKAQCAVWPRGTRDPNFRQPLSNPELPVLVLSGEFDPVTPPRYGEEVVQHLPKGRHLIMKGQGHGAIGLGCMPKLYAQFLETADAKALKPECLGRLKPLPPFAGVYGWEP</sequence>
<dbReference type="PRINTS" id="PR00793">
    <property type="entry name" value="PROAMNOPTASE"/>
</dbReference>
<evidence type="ECO:0000313" key="6">
    <source>
        <dbReference type="Proteomes" id="UP000613768"/>
    </source>
</evidence>
<dbReference type="InterPro" id="IPR029058">
    <property type="entry name" value="AB_hydrolase_fold"/>
</dbReference>
<keyword evidence="2 5" id="KW-0378">Hydrolase</keyword>
<reference evidence="5 6" key="1">
    <citation type="submission" date="2020-09" db="EMBL/GenBank/DDBJ databases">
        <title>Pseudoxanthomonas sp. CAU 1598 isolated from sand of Yaerae Beach.</title>
        <authorList>
            <person name="Kim W."/>
        </authorList>
    </citation>
    <scope>NUCLEOTIDE SEQUENCE [LARGE SCALE GENOMIC DNA]</scope>
    <source>
        <strain evidence="5 6">CAU 1598</strain>
    </source>
</reference>
<dbReference type="Proteomes" id="UP000613768">
    <property type="component" value="Unassembled WGS sequence"/>
</dbReference>
<name>A0AAW3ZLN3_9GAMM</name>
<dbReference type="InterPro" id="IPR050266">
    <property type="entry name" value="AB_hydrolase_sf"/>
</dbReference>
<accession>A0AAW3ZLN3</accession>
<feature type="chain" id="PRO_5043677558" evidence="3">
    <location>
        <begin position="35"/>
        <end position="510"/>
    </location>
</feature>
<protein>
    <submittedName>
        <fullName evidence="5">Alpha/beta fold hydrolase</fullName>
    </submittedName>
</protein>